<feature type="signal peptide" evidence="2">
    <location>
        <begin position="1"/>
        <end position="21"/>
    </location>
</feature>
<evidence type="ECO:0000256" key="2">
    <source>
        <dbReference type="SAM" id="SignalP"/>
    </source>
</evidence>
<dbReference type="InterPro" id="IPR032274">
    <property type="entry name" value="DUF4835"/>
</dbReference>
<feature type="region of interest" description="Disordered" evidence="1">
    <location>
        <begin position="303"/>
        <end position="333"/>
    </location>
</feature>
<dbReference type="Pfam" id="PF16119">
    <property type="entry name" value="DUF4835"/>
    <property type="match status" value="1"/>
</dbReference>
<evidence type="ECO:0000313" key="3">
    <source>
        <dbReference type="EMBL" id="SER25365.1"/>
    </source>
</evidence>
<sequence>MNLRSTLLCSFVLLLCTCVSAQSEIEWTINVNTDQIVQTDKRIFGSLEKDIFTFLRGQVWTDDKFEEEERIEATLFLTISEVFEEANGTSKPIPDQYKGTLALQSQRPIFGTSERTPVLNTQDKFINFTYRQGEGIIYSEQSYASDLGHILAFYSFMILGLDYDTFSPLGGQKYFDKAQELYNRLPTEISSTQGWRSGNKSRNRYYLMENVLSPRMLPLRRAYYNYHRLGLDMMTTDVVSARSNITLAIQDAQKANQAYPSSVYVQAFVDAKREEIIEIYKGSTGVEQNTVISAMSRIDPSKSGAYRGIRSSGAVRRPTASRAPVSRSTRRKQ</sequence>
<accession>A0A1H9MPL5</accession>
<evidence type="ECO:0000313" key="4">
    <source>
        <dbReference type="Proteomes" id="UP000199021"/>
    </source>
</evidence>
<proteinExistence type="predicted"/>
<evidence type="ECO:0008006" key="5">
    <source>
        <dbReference type="Google" id="ProtNLM"/>
    </source>
</evidence>
<dbReference type="RefSeq" id="WP_090172438.1">
    <property type="nucleotide sequence ID" value="NZ_FOFB01000030.1"/>
</dbReference>
<protein>
    <recommendedName>
        <fullName evidence="5">DUF4835 domain-containing protein</fullName>
    </recommendedName>
</protein>
<dbReference type="Proteomes" id="UP000199021">
    <property type="component" value="Unassembled WGS sequence"/>
</dbReference>
<dbReference type="OrthoDB" id="9773381at2"/>
<dbReference type="AlphaFoldDB" id="A0A1H9MPL5"/>
<reference evidence="4" key="1">
    <citation type="submission" date="2016-10" db="EMBL/GenBank/DDBJ databases">
        <authorList>
            <person name="Varghese N."/>
            <person name="Submissions S."/>
        </authorList>
    </citation>
    <scope>NUCLEOTIDE SEQUENCE [LARGE SCALE GENOMIC DNA]</scope>
    <source>
        <strain evidence="4">DSM 24740</strain>
    </source>
</reference>
<organism evidence="3 4">
    <name type="scientific">Neolewinella agarilytica</name>
    <dbReference type="NCBI Taxonomy" id="478744"/>
    <lineage>
        <taxon>Bacteria</taxon>
        <taxon>Pseudomonadati</taxon>
        <taxon>Bacteroidota</taxon>
        <taxon>Saprospiria</taxon>
        <taxon>Saprospirales</taxon>
        <taxon>Lewinellaceae</taxon>
        <taxon>Neolewinella</taxon>
    </lineage>
</organism>
<dbReference type="InParanoid" id="A0A1H9MPL5"/>
<dbReference type="EMBL" id="FOFB01000030">
    <property type="protein sequence ID" value="SER25365.1"/>
    <property type="molecule type" value="Genomic_DNA"/>
</dbReference>
<evidence type="ECO:0000256" key="1">
    <source>
        <dbReference type="SAM" id="MobiDB-lite"/>
    </source>
</evidence>
<feature type="chain" id="PRO_5011743751" description="DUF4835 domain-containing protein" evidence="2">
    <location>
        <begin position="22"/>
        <end position="333"/>
    </location>
</feature>
<keyword evidence="4" id="KW-1185">Reference proteome</keyword>
<name>A0A1H9MPL5_9BACT</name>
<dbReference type="STRING" id="478744.SAMN05444359_13045"/>
<keyword evidence="2" id="KW-0732">Signal</keyword>
<gene>
    <name evidence="3" type="ORF">SAMN05444359_13045</name>
</gene>